<organism evidence="2 3">
    <name type="scientific">Roseomonas haemaphysalidis</name>
    <dbReference type="NCBI Taxonomy" id="2768162"/>
    <lineage>
        <taxon>Bacteria</taxon>
        <taxon>Pseudomonadati</taxon>
        <taxon>Pseudomonadota</taxon>
        <taxon>Alphaproteobacteria</taxon>
        <taxon>Acetobacterales</taxon>
        <taxon>Roseomonadaceae</taxon>
        <taxon>Roseomonas</taxon>
    </lineage>
</organism>
<dbReference type="EMBL" id="JACTNG010000013">
    <property type="protein sequence ID" value="MBO1081158.1"/>
    <property type="molecule type" value="Genomic_DNA"/>
</dbReference>
<feature type="transmembrane region" description="Helical" evidence="1">
    <location>
        <begin position="123"/>
        <end position="145"/>
    </location>
</feature>
<keyword evidence="1" id="KW-1133">Transmembrane helix</keyword>
<feature type="transmembrane region" description="Helical" evidence="1">
    <location>
        <begin position="50"/>
        <end position="68"/>
    </location>
</feature>
<dbReference type="Proteomes" id="UP001518989">
    <property type="component" value="Unassembled WGS sequence"/>
</dbReference>
<evidence type="ECO:0000313" key="2">
    <source>
        <dbReference type="EMBL" id="MBO1081158.1"/>
    </source>
</evidence>
<accession>A0ABS3KUK7</accession>
<gene>
    <name evidence="2" type="ORF">IAI61_19180</name>
</gene>
<name>A0ABS3KUK7_9PROT</name>
<dbReference type="RefSeq" id="WP_207419339.1">
    <property type="nucleotide sequence ID" value="NZ_CP061177.1"/>
</dbReference>
<reference evidence="2 3" key="1">
    <citation type="submission" date="2020-09" db="EMBL/GenBank/DDBJ databases">
        <title>Roseomonas.</title>
        <authorList>
            <person name="Zhu W."/>
        </authorList>
    </citation>
    <scope>NUCLEOTIDE SEQUENCE [LARGE SCALE GENOMIC DNA]</scope>
    <source>
        <strain evidence="2 3">573</strain>
    </source>
</reference>
<keyword evidence="1" id="KW-0472">Membrane</keyword>
<feature type="transmembrane region" description="Helical" evidence="1">
    <location>
        <begin position="157"/>
        <end position="179"/>
    </location>
</feature>
<evidence type="ECO:0000313" key="3">
    <source>
        <dbReference type="Proteomes" id="UP001518989"/>
    </source>
</evidence>
<keyword evidence="3" id="KW-1185">Reference proteome</keyword>
<evidence type="ECO:0000256" key="1">
    <source>
        <dbReference type="SAM" id="Phobius"/>
    </source>
</evidence>
<protein>
    <submittedName>
        <fullName evidence="2">Uncharacterized protein</fullName>
    </submittedName>
</protein>
<feature type="transmembrane region" description="Helical" evidence="1">
    <location>
        <begin position="80"/>
        <end position="103"/>
    </location>
</feature>
<sequence length="212" mass="21358">MSLLRSLPRVAAGGALLALLALAAGRIGQRGALPVPDALLAIGAARLGEIAALGAALALLATLLLRPMPDFLGRALRGGFWTGVASMAVLQQGACFLLFHLFHALPDPGFSLAPVPALGGMPAYVALLLAGGLAGVLLALAVQWLPLMWLPGADLALGLAAGALGLSQLAGVVPVPPFAVEAPGWWANLVANGSWGLGTVLLLRPLELLGSE</sequence>
<keyword evidence="1" id="KW-0812">Transmembrane</keyword>
<comment type="caution">
    <text evidence="2">The sequence shown here is derived from an EMBL/GenBank/DDBJ whole genome shotgun (WGS) entry which is preliminary data.</text>
</comment>
<proteinExistence type="predicted"/>